<proteinExistence type="predicted"/>
<name>A0A0F9L7V7_9ZZZZ</name>
<dbReference type="AlphaFoldDB" id="A0A0F9L7V7"/>
<comment type="caution">
    <text evidence="1">The sequence shown here is derived from an EMBL/GenBank/DDBJ whole genome shotgun (WGS) entry which is preliminary data.</text>
</comment>
<dbReference type="EMBL" id="LAZR01011751">
    <property type="protein sequence ID" value="KKM60050.1"/>
    <property type="molecule type" value="Genomic_DNA"/>
</dbReference>
<protein>
    <submittedName>
        <fullName evidence="1">Uncharacterized protein</fullName>
    </submittedName>
</protein>
<organism evidence="1">
    <name type="scientific">marine sediment metagenome</name>
    <dbReference type="NCBI Taxonomy" id="412755"/>
    <lineage>
        <taxon>unclassified sequences</taxon>
        <taxon>metagenomes</taxon>
        <taxon>ecological metagenomes</taxon>
    </lineage>
</organism>
<evidence type="ECO:0000313" key="1">
    <source>
        <dbReference type="EMBL" id="KKM60050.1"/>
    </source>
</evidence>
<reference evidence="1" key="1">
    <citation type="journal article" date="2015" name="Nature">
        <title>Complex archaea that bridge the gap between prokaryotes and eukaryotes.</title>
        <authorList>
            <person name="Spang A."/>
            <person name="Saw J.H."/>
            <person name="Jorgensen S.L."/>
            <person name="Zaremba-Niedzwiedzka K."/>
            <person name="Martijn J."/>
            <person name="Lind A.E."/>
            <person name="van Eijk R."/>
            <person name="Schleper C."/>
            <person name="Guy L."/>
            <person name="Ettema T.J."/>
        </authorList>
    </citation>
    <scope>NUCLEOTIDE SEQUENCE</scope>
</reference>
<accession>A0A0F9L7V7</accession>
<sequence length="50" mass="5989">MTLEKVKNHKFRTDIYEDVVLETDSEIDLLEKKDIYKILFHEISDVSPSY</sequence>
<gene>
    <name evidence="1" type="ORF">LCGC14_1545740</name>
</gene>